<dbReference type="EMBL" id="MTYJ01000059">
    <property type="protein sequence ID" value="OQV17543.1"/>
    <property type="molecule type" value="Genomic_DNA"/>
</dbReference>
<protein>
    <submittedName>
        <fullName evidence="1">Uncharacterized protein</fullName>
    </submittedName>
</protein>
<dbReference type="AlphaFoldDB" id="A0A1W0WQW3"/>
<dbReference type="Proteomes" id="UP000192578">
    <property type="component" value="Unassembled WGS sequence"/>
</dbReference>
<dbReference type="OrthoDB" id="411632at2759"/>
<keyword evidence="2" id="KW-1185">Reference proteome</keyword>
<accession>A0A1W0WQW3</accession>
<evidence type="ECO:0000313" key="1">
    <source>
        <dbReference type="EMBL" id="OQV17543.1"/>
    </source>
</evidence>
<name>A0A1W0WQW3_HYPEX</name>
<sequence length="227" mass="25772">MDVWKEQLQMDHEHFQRRSGWTVTWQGLPVFNGDHTNVPLHSPELYVIWNEKVKFLTAAAKDNPFGSDYFLWTDIGSFRSQRAAKNLITYPDPVRVATELGESKVFFLEVYPFSSADRALNPVSGLPERDFRLDIRLGGGIFGGHVKALARYDAVYYETMGRMATAGRFVGKDQNVMSSVAVMYPDLVRLVAGGGDWWYGQFFFSQLADCDAFRVFMCPLACHICDS</sequence>
<dbReference type="Pfam" id="PF09612">
    <property type="entry name" value="HtrL_YibB"/>
    <property type="match status" value="1"/>
</dbReference>
<organism evidence="1 2">
    <name type="scientific">Hypsibius exemplaris</name>
    <name type="common">Freshwater tardigrade</name>
    <dbReference type="NCBI Taxonomy" id="2072580"/>
    <lineage>
        <taxon>Eukaryota</taxon>
        <taxon>Metazoa</taxon>
        <taxon>Ecdysozoa</taxon>
        <taxon>Tardigrada</taxon>
        <taxon>Eutardigrada</taxon>
        <taxon>Parachela</taxon>
        <taxon>Hypsibioidea</taxon>
        <taxon>Hypsibiidae</taxon>
        <taxon>Hypsibius</taxon>
    </lineage>
</organism>
<dbReference type="InterPro" id="IPR011735">
    <property type="entry name" value="WlaTC/HtrL_glycosyltransf"/>
</dbReference>
<evidence type="ECO:0000313" key="2">
    <source>
        <dbReference type="Proteomes" id="UP000192578"/>
    </source>
</evidence>
<comment type="caution">
    <text evidence="1">The sequence shown here is derived from an EMBL/GenBank/DDBJ whole genome shotgun (WGS) entry which is preliminary data.</text>
</comment>
<proteinExistence type="predicted"/>
<gene>
    <name evidence="1" type="ORF">BV898_08314</name>
</gene>
<reference evidence="2" key="1">
    <citation type="submission" date="2017-01" db="EMBL/GenBank/DDBJ databases">
        <title>Comparative genomics of anhydrobiosis in the tardigrade Hypsibius dujardini.</title>
        <authorList>
            <person name="Yoshida Y."/>
            <person name="Koutsovoulos G."/>
            <person name="Laetsch D."/>
            <person name="Stevens L."/>
            <person name="Kumar S."/>
            <person name="Horikawa D."/>
            <person name="Ishino K."/>
            <person name="Komine S."/>
            <person name="Tomita M."/>
            <person name="Blaxter M."/>
            <person name="Arakawa K."/>
        </authorList>
    </citation>
    <scope>NUCLEOTIDE SEQUENCE [LARGE SCALE GENOMIC DNA]</scope>
    <source>
        <strain evidence="2">Z151</strain>
    </source>
</reference>